<dbReference type="Proteomes" id="UP000277597">
    <property type="component" value="Unassembled WGS sequence"/>
</dbReference>
<organism evidence="3 4">
    <name type="scientific">Streptococcus sanguinis</name>
    <dbReference type="NCBI Taxonomy" id="1305"/>
    <lineage>
        <taxon>Bacteria</taxon>
        <taxon>Bacillati</taxon>
        <taxon>Bacillota</taxon>
        <taxon>Bacilli</taxon>
        <taxon>Lactobacillales</taxon>
        <taxon>Streptococcaceae</taxon>
        <taxon>Streptococcus</taxon>
    </lineage>
</organism>
<feature type="domain" description="Cobalamin synthesis G N-terminal" evidence="2">
    <location>
        <begin position="70"/>
        <end position="150"/>
    </location>
</feature>
<dbReference type="InterPro" id="IPR036518">
    <property type="entry name" value="CobE/GbiG_C_sf"/>
</dbReference>
<accession>A0A3P1S9Y0</accession>
<dbReference type="Pfam" id="PF11760">
    <property type="entry name" value="CbiG_N"/>
    <property type="match status" value="1"/>
</dbReference>
<comment type="caution">
    <text evidence="3">The sequence shown here is derived from an EMBL/GenBank/DDBJ whole genome shotgun (WGS) entry which is preliminary data.</text>
</comment>
<evidence type="ECO:0000313" key="4">
    <source>
        <dbReference type="Proteomes" id="UP000277597"/>
    </source>
</evidence>
<keyword evidence="3" id="KW-0378">Hydrolase</keyword>
<dbReference type="EC" id="3.7.1.12" evidence="3"/>
<dbReference type="GO" id="GO:0009236">
    <property type="term" value="P:cobalamin biosynthetic process"/>
    <property type="evidence" value="ECO:0007669"/>
    <property type="project" value="InterPro"/>
</dbReference>
<dbReference type="InterPro" id="IPR038029">
    <property type="entry name" value="GbiG_N_sf"/>
</dbReference>
<proteinExistence type="predicted"/>
<dbReference type="Gene3D" id="3.30.420.180">
    <property type="entry name" value="CobE/GbiG C-terminal domain"/>
    <property type="match status" value="1"/>
</dbReference>
<dbReference type="SUPFAM" id="SSF159664">
    <property type="entry name" value="CobE/GbiG C-terminal domain-like"/>
    <property type="match status" value="1"/>
</dbReference>
<dbReference type="AlphaFoldDB" id="A0A3P1S9Y0"/>
<dbReference type="PANTHER" id="PTHR37477:SF1">
    <property type="entry name" value="COBALT-PRECORRIN-5A HYDROLASE"/>
    <property type="match status" value="1"/>
</dbReference>
<gene>
    <name evidence="3" type="primary">cbiG</name>
    <name evidence="3" type="ORF">EII39_01015</name>
</gene>
<dbReference type="EMBL" id="RQZI01000001">
    <property type="protein sequence ID" value="RRC93939.1"/>
    <property type="molecule type" value="Genomic_DNA"/>
</dbReference>
<dbReference type="GO" id="GO:0043779">
    <property type="term" value="F:cobalt-precorrin-5A acetaldehyde-lyase activity"/>
    <property type="evidence" value="ECO:0007669"/>
    <property type="project" value="UniProtKB-EC"/>
</dbReference>
<feature type="domain" description="CobE/GbiG C-terminal" evidence="1">
    <location>
        <begin position="245"/>
        <end position="361"/>
    </location>
</feature>
<dbReference type="InterPro" id="IPR052553">
    <property type="entry name" value="CbiG_hydrolase"/>
</dbReference>
<dbReference type="Gene3D" id="3.40.50.11220">
    <property type="match status" value="1"/>
</dbReference>
<evidence type="ECO:0000259" key="1">
    <source>
        <dbReference type="Pfam" id="PF01890"/>
    </source>
</evidence>
<sequence length="367" mass="39714">MRISSMSLDGGRAAMPSNSQPRYAIATVTAVGKDLALTLREKLGKEIPIYTTPRLTDDRVIAIEGRVIEALGQLFQEVDVLICIMAIGAVVRAIAPVLKDKASDPAVVVMDEKATNVISLLSGHLGGANQVTLDIAELLGSNPVITTATDVQNVTALDNLAQSVNGWRPELREFIKPFNSYLGSGRKVYFYQEKDWVTDLRGLTLVDDEELPAVLKGSEPLILLTAEKKDIQRENLALIYPQPYILGVGARKDVAPAVFREGFEEFCQQQGISASEISKIVSIDVKKDEAAILALAEELGCPFETFSKEELSVVADRYPQSEFVKKTVGVGSVALASADLASQGQVLTERFAKNGCTYALAKAITKK</sequence>
<dbReference type="Pfam" id="PF01890">
    <property type="entry name" value="CbiG_C"/>
    <property type="match status" value="1"/>
</dbReference>
<protein>
    <submittedName>
        <fullName evidence="3">Cobalt-precorrin 5A hydrolase</fullName>
        <ecNumber evidence="3">3.7.1.12</ecNumber>
    </submittedName>
</protein>
<reference evidence="3 4" key="1">
    <citation type="submission" date="2018-11" db="EMBL/GenBank/DDBJ databases">
        <title>Genomes From Bacteria Associated with the Canine Oral Cavity: a Test Case for Automated Genome-Based Taxonomic Assignment.</title>
        <authorList>
            <person name="Coil D.A."/>
            <person name="Jospin G."/>
            <person name="Darling A.E."/>
            <person name="Wallis C."/>
            <person name="Davis I.J."/>
            <person name="Harris S."/>
            <person name="Eisen J.A."/>
            <person name="Holcombe L.J."/>
            <person name="O'Flynn C."/>
        </authorList>
    </citation>
    <scope>NUCLEOTIDE SEQUENCE [LARGE SCALE GENOMIC DNA]</scope>
    <source>
        <strain evidence="3 4">OH953</strain>
    </source>
</reference>
<dbReference type="NCBIfam" id="NF004464">
    <property type="entry name" value="PRK05788.1-2"/>
    <property type="match status" value="1"/>
</dbReference>
<dbReference type="PANTHER" id="PTHR37477">
    <property type="entry name" value="COBALT-PRECORRIN-5A HYDROLASE"/>
    <property type="match status" value="1"/>
</dbReference>
<evidence type="ECO:0000313" key="3">
    <source>
        <dbReference type="EMBL" id="RRC93939.1"/>
    </source>
</evidence>
<dbReference type="SUPFAM" id="SSF159672">
    <property type="entry name" value="CbiG N-terminal domain-like"/>
    <property type="match status" value="1"/>
</dbReference>
<name>A0A3P1S9Y0_STRSA</name>
<dbReference type="InterPro" id="IPR021744">
    <property type="entry name" value="CbiG_N"/>
</dbReference>
<evidence type="ECO:0000259" key="2">
    <source>
        <dbReference type="Pfam" id="PF11760"/>
    </source>
</evidence>
<dbReference type="InterPro" id="IPR002750">
    <property type="entry name" value="CobE/GbiG_C"/>
</dbReference>